<keyword evidence="2" id="KW-1185">Reference proteome</keyword>
<dbReference type="KEGG" id="led:BBK82_30110"/>
<dbReference type="Proteomes" id="UP000093053">
    <property type="component" value="Chromosome"/>
</dbReference>
<dbReference type="EMBL" id="CP016793">
    <property type="protein sequence ID" value="ANZ39667.1"/>
    <property type="molecule type" value="Genomic_DNA"/>
</dbReference>
<organism evidence="1 2">
    <name type="scientific">Lentzea guizhouensis</name>
    <dbReference type="NCBI Taxonomy" id="1586287"/>
    <lineage>
        <taxon>Bacteria</taxon>
        <taxon>Bacillati</taxon>
        <taxon>Actinomycetota</taxon>
        <taxon>Actinomycetes</taxon>
        <taxon>Pseudonocardiales</taxon>
        <taxon>Pseudonocardiaceae</taxon>
        <taxon>Lentzea</taxon>
    </lineage>
</organism>
<dbReference type="RefSeq" id="WP_065918008.1">
    <property type="nucleotide sequence ID" value="NZ_CP016793.1"/>
</dbReference>
<dbReference type="STRING" id="1586287.BBK82_30110"/>
<gene>
    <name evidence="1" type="ORF">BBK82_30110</name>
</gene>
<proteinExistence type="predicted"/>
<evidence type="ECO:0000313" key="2">
    <source>
        <dbReference type="Proteomes" id="UP000093053"/>
    </source>
</evidence>
<reference evidence="1 2" key="1">
    <citation type="submission" date="2016-07" db="EMBL/GenBank/DDBJ databases">
        <title>Complete genome sequence of the Lentzea guizhouensis DHS C013.</title>
        <authorList>
            <person name="Cao C."/>
        </authorList>
    </citation>
    <scope>NUCLEOTIDE SEQUENCE [LARGE SCALE GENOMIC DNA]</scope>
    <source>
        <strain evidence="1 2">DHS C013</strain>
    </source>
</reference>
<evidence type="ECO:0000313" key="1">
    <source>
        <dbReference type="EMBL" id="ANZ39667.1"/>
    </source>
</evidence>
<name>A0A1B2HPJ9_9PSEU</name>
<dbReference type="OrthoDB" id="3699015at2"/>
<accession>A0A1B2HPJ9</accession>
<sequence length="100" mass="10747">MSTCTERVVQLRTPMSDDQRLSLAEQAALCHPAVRGAECWMRSGGEVVVEVVVWRGSSAERVRRDLGAALDAVLGGAPVHVDVTAVAYRRRATVLLSVCA</sequence>
<protein>
    <submittedName>
        <fullName evidence="1">Uncharacterized protein</fullName>
    </submittedName>
</protein>
<dbReference type="AlphaFoldDB" id="A0A1B2HPJ9"/>